<accession>A0ABQ9P168</accession>
<dbReference type="Pfam" id="PF13489">
    <property type="entry name" value="Methyltransf_23"/>
    <property type="match status" value="1"/>
</dbReference>
<dbReference type="InterPro" id="IPR029063">
    <property type="entry name" value="SAM-dependent_MTases_sf"/>
</dbReference>
<protein>
    <recommendedName>
        <fullName evidence="4">Methyltransferase domain-containing protein</fullName>
    </recommendedName>
</protein>
<evidence type="ECO:0000256" key="1">
    <source>
        <dbReference type="ARBA" id="ARBA00022679"/>
    </source>
</evidence>
<dbReference type="PANTHER" id="PTHR43861">
    <property type="entry name" value="TRANS-ACONITATE 2-METHYLTRANSFERASE-RELATED"/>
    <property type="match status" value="1"/>
</dbReference>
<comment type="caution">
    <text evidence="2">The sequence shown here is derived from an EMBL/GenBank/DDBJ whole genome shotgun (WGS) entry which is preliminary data.</text>
</comment>
<evidence type="ECO:0000313" key="2">
    <source>
        <dbReference type="EMBL" id="KAJ9666142.1"/>
    </source>
</evidence>
<evidence type="ECO:0000313" key="3">
    <source>
        <dbReference type="Proteomes" id="UP001172684"/>
    </source>
</evidence>
<dbReference type="Proteomes" id="UP001172684">
    <property type="component" value="Unassembled WGS sequence"/>
</dbReference>
<name>A0ABQ9P168_9PEZI</name>
<evidence type="ECO:0008006" key="4">
    <source>
        <dbReference type="Google" id="ProtNLM"/>
    </source>
</evidence>
<dbReference type="EMBL" id="JAPDRL010000022">
    <property type="protein sequence ID" value="KAJ9666142.1"/>
    <property type="molecule type" value="Genomic_DNA"/>
</dbReference>
<dbReference type="CDD" id="cd02440">
    <property type="entry name" value="AdoMet_MTases"/>
    <property type="match status" value="1"/>
</dbReference>
<keyword evidence="3" id="KW-1185">Reference proteome</keyword>
<proteinExistence type="predicted"/>
<dbReference type="Gene3D" id="3.40.50.150">
    <property type="entry name" value="Vaccinia Virus protein VP39"/>
    <property type="match status" value="1"/>
</dbReference>
<keyword evidence="1" id="KW-0808">Transferase</keyword>
<dbReference type="PANTHER" id="PTHR43861:SF3">
    <property type="entry name" value="PUTATIVE (AFU_ORTHOLOGUE AFUA_2G14390)-RELATED"/>
    <property type="match status" value="1"/>
</dbReference>
<reference evidence="2" key="1">
    <citation type="submission" date="2022-10" db="EMBL/GenBank/DDBJ databases">
        <title>Culturing micro-colonial fungi from biological soil crusts in the Mojave desert and describing Neophaeococcomyces mojavensis, and introducing the new genera and species Taxawa tesnikishii.</title>
        <authorList>
            <person name="Kurbessoian T."/>
            <person name="Stajich J.E."/>
        </authorList>
    </citation>
    <scope>NUCLEOTIDE SEQUENCE</scope>
    <source>
        <strain evidence="2">TK_1</strain>
    </source>
</reference>
<dbReference type="SUPFAM" id="SSF53335">
    <property type="entry name" value="S-adenosyl-L-methionine-dependent methyltransferases"/>
    <property type="match status" value="1"/>
</dbReference>
<organism evidence="2 3">
    <name type="scientific">Coniosporium apollinis</name>
    <dbReference type="NCBI Taxonomy" id="61459"/>
    <lineage>
        <taxon>Eukaryota</taxon>
        <taxon>Fungi</taxon>
        <taxon>Dikarya</taxon>
        <taxon>Ascomycota</taxon>
        <taxon>Pezizomycotina</taxon>
        <taxon>Dothideomycetes</taxon>
        <taxon>Dothideomycetes incertae sedis</taxon>
        <taxon>Coniosporium</taxon>
    </lineage>
</organism>
<sequence length="248" mass="27256">MANASQARFNAEAAAWDSNPVTVQSSALAYKSLLEHIPGLNTTNPREDGLDVLEIGCGTGLLSFALHPHVRSLIGVDTAEGMIDVFASKVSSRFPSPGAAAKANITAVNVLLTDPDDFLLQEAAALTRQGRVDRPARFDLVLSHLTLHHIPDMSEILKTMFGCLKPGGRIALTDFEDTGPEAVYFHPEEKREGVERHGIKSEEMERLIKEAGFEEVRVERAFVLEKYVEEEGREKGFPFLICMGRRPA</sequence>
<gene>
    <name evidence="2" type="ORF">H2201_003820</name>
</gene>